<dbReference type="Pfam" id="PF00582">
    <property type="entry name" value="Usp"/>
    <property type="match status" value="1"/>
</dbReference>
<protein>
    <recommendedName>
        <fullName evidence="1">UspA domain-containing protein</fullName>
    </recommendedName>
</protein>
<feature type="non-terminal residue" evidence="2">
    <location>
        <position position="1"/>
    </location>
</feature>
<dbReference type="EMBL" id="UINC01037463">
    <property type="protein sequence ID" value="SVB32990.1"/>
    <property type="molecule type" value="Genomic_DNA"/>
</dbReference>
<sequence length="112" mass="12358">GMTVTACQVVNRDVSSEARAEAHHWIDKTLGRMDSDVHVERLLIESKSIAGGIARASKDFDLVVLGAARMPVFQQVLFGEIPEKVARYSPASVLVVKEYEGPIRSLFKRTFG</sequence>
<reference evidence="2" key="1">
    <citation type="submission" date="2018-05" db="EMBL/GenBank/DDBJ databases">
        <authorList>
            <person name="Lanie J.A."/>
            <person name="Ng W.-L."/>
            <person name="Kazmierczak K.M."/>
            <person name="Andrzejewski T.M."/>
            <person name="Davidsen T.M."/>
            <person name="Wayne K.J."/>
            <person name="Tettelin H."/>
            <person name="Glass J.I."/>
            <person name="Rusch D."/>
            <person name="Podicherti R."/>
            <person name="Tsui H.-C.T."/>
            <person name="Winkler M.E."/>
        </authorList>
    </citation>
    <scope>NUCLEOTIDE SEQUENCE</scope>
</reference>
<organism evidence="2">
    <name type="scientific">marine metagenome</name>
    <dbReference type="NCBI Taxonomy" id="408172"/>
    <lineage>
        <taxon>unclassified sequences</taxon>
        <taxon>metagenomes</taxon>
        <taxon>ecological metagenomes</taxon>
    </lineage>
</organism>
<evidence type="ECO:0000313" key="2">
    <source>
        <dbReference type="EMBL" id="SVB32990.1"/>
    </source>
</evidence>
<proteinExistence type="predicted"/>
<dbReference type="PRINTS" id="PR01438">
    <property type="entry name" value="UNVRSLSTRESS"/>
</dbReference>
<dbReference type="SUPFAM" id="SSF52402">
    <property type="entry name" value="Adenine nucleotide alpha hydrolases-like"/>
    <property type="match status" value="1"/>
</dbReference>
<dbReference type="Gene3D" id="3.40.50.12370">
    <property type="match status" value="1"/>
</dbReference>
<feature type="domain" description="UspA" evidence="1">
    <location>
        <begin position="33"/>
        <end position="97"/>
    </location>
</feature>
<dbReference type="AlphaFoldDB" id="A0A382D3J7"/>
<dbReference type="InterPro" id="IPR006015">
    <property type="entry name" value="Universal_stress_UspA"/>
</dbReference>
<accession>A0A382D3J7</accession>
<dbReference type="InterPro" id="IPR006016">
    <property type="entry name" value="UspA"/>
</dbReference>
<name>A0A382D3J7_9ZZZZ</name>
<evidence type="ECO:0000259" key="1">
    <source>
        <dbReference type="Pfam" id="PF00582"/>
    </source>
</evidence>
<gene>
    <name evidence="2" type="ORF">METZ01_LOCUS185844</name>
</gene>